<gene>
    <name evidence="3" type="ORF">ABI908_22380</name>
    <name evidence="2" type="ORF">DK843_06135</name>
</gene>
<feature type="region of interest" description="Disordered" evidence="1">
    <location>
        <begin position="1"/>
        <end position="36"/>
    </location>
</feature>
<name>A0A344UF76_9NEIS</name>
<evidence type="ECO:0000313" key="3">
    <source>
        <dbReference type="EMBL" id="MEO9386845.1"/>
    </source>
</evidence>
<evidence type="ECO:0000256" key="1">
    <source>
        <dbReference type="SAM" id="MobiDB-lite"/>
    </source>
</evidence>
<evidence type="ECO:0000313" key="4">
    <source>
        <dbReference type="Proteomes" id="UP000252038"/>
    </source>
</evidence>
<dbReference type="KEGG" id="chri:DK842_00855"/>
<evidence type="ECO:0000313" key="2">
    <source>
        <dbReference type="EMBL" id="AXE33924.1"/>
    </source>
</evidence>
<dbReference type="EMBL" id="CP029554">
    <property type="protein sequence ID" value="AXE33924.1"/>
    <property type="molecule type" value="Genomic_DNA"/>
</dbReference>
<dbReference type="RefSeq" id="WP_114059671.1">
    <property type="nucleotide sequence ID" value="NZ_CP029495.1"/>
</dbReference>
<reference evidence="3 5" key="2">
    <citation type="submission" date="2024-05" db="EMBL/GenBank/DDBJ databases">
        <authorList>
            <person name="De Oliveira J.P."/>
            <person name="Noriler S.A."/>
            <person name="De Oliveira A.G."/>
            <person name="Sipoli D.S."/>
        </authorList>
    </citation>
    <scope>NUCLEOTIDE SEQUENCE [LARGE SCALE GENOMIC DNA]</scope>
    <source>
        <strain evidence="3 5">LABIM192</strain>
    </source>
</reference>
<dbReference type="AlphaFoldDB" id="A0A344UF76"/>
<dbReference type="Proteomes" id="UP000252038">
    <property type="component" value="Chromosome"/>
</dbReference>
<sequence length="222" mass="25437">MSDYRDLFGPSRPRARDLFGAPASQAPSGPARGRACAPASIATPAGLASRHGELQRQHESMTHRVIDLTQSLKLREAKLNQMFGQAKRQADELQQCMRPKRLLSWLRPDADKTRAHQLVDELQAFMRSEWKPDMFLVQDMNELLDQTGYLERLSLALRNDAETLLPAENELLQDILTQCHVLSLQAASSRQLTDQLRRQLRDMDDWRTHFLSLLVVDIQQRL</sequence>
<dbReference type="EMBL" id="JBDXMI010000001">
    <property type="protein sequence ID" value="MEO9386845.1"/>
    <property type="molecule type" value="Genomic_DNA"/>
</dbReference>
<protein>
    <submittedName>
        <fullName evidence="2">Uncharacterized protein</fullName>
    </submittedName>
</protein>
<proteinExistence type="predicted"/>
<reference evidence="2 4" key="1">
    <citation type="submission" date="2018-05" db="EMBL/GenBank/DDBJ databases">
        <title>Genome sequencing, assembly and analysis of the novel insecticidal bacterium, Chromobacterium phragmitis.</title>
        <authorList>
            <person name="Sparks M.E."/>
            <person name="Blackburn M.B."/>
            <person name="Gundersen-Rindal D.E."/>
        </authorList>
    </citation>
    <scope>NUCLEOTIDE SEQUENCE [LARGE SCALE GENOMIC DNA]</scope>
    <source>
        <strain evidence="2">IIBBL 274-1</strain>
    </source>
</reference>
<organism evidence="2 4">
    <name type="scientific">Chromobacterium phragmitis</name>
    <dbReference type="NCBI Taxonomy" id="2202141"/>
    <lineage>
        <taxon>Bacteria</taxon>
        <taxon>Pseudomonadati</taxon>
        <taxon>Pseudomonadota</taxon>
        <taxon>Betaproteobacteria</taxon>
        <taxon>Neisseriales</taxon>
        <taxon>Chromobacteriaceae</taxon>
        <taxon>Chromobacterium</taxon>
    </lineage>
</organism>
<feature type="compositionally biased region" description="Low complexity" evidence="1">
    <location>
        <begin position="20"/>
        <end position="31"/>
    </location>
</feature>
<dbReference type="KEGG" id="chrb:DK843_06135"/>
<keyword evidence="5" id="KW-1185">Reference proteome</keyword>
<dbReference type="Proteomes" id="UP001462502">
    <property type="component" value="Unassembled WGS sequence"/>
</dbReference>
<evidence type="ECO:0000313" key="5">
    <source>
        <dbReference type="Proteomes" id="UP001462502"/>
    </source>
</evidence>
<accession>A0A344UF76</accession>
<dbReference type="OrthoDB" id="8586140at2"/>